<organism evidence="1 2">
    <name type="scientific">Pleurodeles waltl</name>
    <name type="common">Iberian ribbed newt</name>
    <dbReference type="NCBI Taxonomy" id="8319"/>
    <lineage>
        <taxon>Eukaryota</taxon>
        <taxon>Metazoa</taxon>
        <taxon>Chordata</taxon>
        <taxon>Craniata</taxon>
        <taxon>Vertebrata</taxon>
        <taxon>Euteleostomi</taxon>
        <taxon>Amphibia</taxon>
        <taxon>Batrachia</taxon>
        <taxon>Caudata</taxon>
        <taxon>Salamandroidea</taxon>
        <taxon>Salamandridae</taxon>
        <taxon>Pleurodelinae</taxon>
        <taxon>Pleurodeles</taxon>
    </lineage>
</organism>
<keyword evidence="2" id="KW-1185">Reference proteome</keyword>
<name>A0AAV7UN69_PLEWA</name>
<dbReference type="Proteomes" id="UP001066276">
    <property type="component" value="Chromosome 3_1"/>
</dbReference>
<dbReference type="EMBL" id="JANPWB010000005">
    <property type="protein sequence ID" value="KAJ1189429.1"/>
    <property type="molecule type" value="Genomic_DNA"/>
</dbReference>
<sequence>MLTLASAASHRRWRMGDCTPADRLITGHPLAAWSRAAAERELVPGVKRLGGWSLASAGPIGPAHRPQLCRACATPVPSVQWSHDSGQELYQVAGSEKAAH</sequence>
<accession>A0AAV7UN69</accession>
<proteinExistence type="predicted"/>
<comment type="caution">
    <text evidence="1">The sequence shown here is derived from an EMBL/GenBank/DDBJ whole genome shotgun (WGS) entry which is preliminary data.</text>
</comment>
<evidence type="ECO:0000313" key="1">
    <source>
        <dbReference type="EMBL" id="KAJ1189429.1"/>
    </source>
</evidence>
<evidence type="ECO:0000313" key="2">
    <source>
        <dbReference type="Proteomes" id="UP001066276"/>
    </source>
</evidence>
<reference evidence="1" key="1">
    <citation type="journal article" date="2022" name="bioRxiv">
        <title>Sequencing and chromosome-scale assembly of the giantPleurodeles waltlgenome.</title>
        <authorList>
            <person name="Brown T."/>
            <person name="Elewa A."/>
            <person name="Iarovenko S."/>
            <person name="Subramanian E."/>
            <person name="Araus A.J."/>
            <person name="Petzold A."/>
            <person name="Susuki M."/>
            <person name="Suzuki K.-i.T."/>
            <person name="Hayashi T."/>
            <person name="Toyoda A."/>
            <person name="Oliveira C."/>
            <person name="Osipova E."/>
            <person name="Leigh N.D."/>
            <person name="Simon A."/>
            <person name="Yun M.H."/>
        </authorList>
    </citation>
    <scope>NUCLEOTIDE SEQUENCE</scope>
    <source>
        <strain evidence="1">20211129_DDA</strain>
        <tissue evidence="1">Liver</tissue>
    </source>
</reference>
<gene>
    <name evidence="1" type="ORF">NDU88_006174</name>
</gene>
<protein>
    <submittedName>
        <fullName evidence="1">Uncharacterized protein</fullName>
    </submittedName>
</protein>
<dbReference type="AlphaFoldDB" id="A0AAV7UN69"/>